<organism evidence="1 2">
    <name type="scientific">Melia azedarach</name>
    <name type="common">Chinaberry tree</name>
    <dbReference type="NCBI Taxonomy" id="155640"/>
    <lineage>
        <taxon>Eukaryota</taxon>
        <taxon>Viridiplantae</taxon>
        <taxon>Streptophyta</taxon>
        <taxon>Embryophyta</taxon>
        <taxon>Tracheophyta</taxon>
        <taxon>Spermatophyta</taxon>
        <taxon>Magnoliopsida</taxon>
        <taxon>eudicotyledons</taxon>
        <taxon>Gunneridae</taxon>
        <taxon>Pentapetalae</taxon>
        <taxon>rosids</taxon>
        <taxon>malvids</taxon>
        <taxon>Sapindales</taxon>
        <taxon>Meliaceae</taxon>
        <taxon>Melia</taxon>
    </lineage>
</organism>
<name>A0ACC1YZ01_MELAZ</name>
<comment type="caution">
    <text evidence="1">The sequence shown here is derived from an EMBL/GenBank/DDBJ whole genome shotgun (WGS) entry which is preliminary data.</text>
</comment>
<evidence type="ECO:0000313" key="2">
    <source>
        <dbReference type="Proteomes" id="UP001164539"/>
    </source>
</evidence>
<keyword evidence="2" id="KW-1185">Reference proteome</keyword>
<evidence type="ECO:0000313" key="1">
    <source>
        <dbReference type="EMBL" id="KAJ4729010.1"/>
    </source>
</evidence>
<proteinExistence type="predicted"/>
<accession>A0ACC1YZ01</accession>
<dbReference type="Proteomes" id="UP001164539">
    <property type="component" value="Chromosome 1"/>
</dbReference>
<dbReference type="EMBL" id="CM051394">
    <property type="protein sequence ID" value="KAJ4729010.1"/>
    <property type="molecule type" value="Genomic_DNA"/>
</dbReference>
<gene>
    <name evidence="1" type="ORF">OWV82_001859</name>
</gene>
<sequence length="275" mass="30841">MAASFHTRSNSLPSTSHPLTSEVDQHLSRLSSSQSHSTSSINGLQDLHDAVDKMLQLPLVQQALSQGHQTKLVDELINGSLRNLDICNFSQNALLQTKESLQELQSVLRRRRGHETELASEIKKYLASRKAVKKAIHKFLGNLKGVENKSSTQINEEHVSMLKEVEAVTFSAFESILSLMSEPKTPSKLSGFSLVSKLISPKRIACKEDRTELNEFEKVDAALSTHKVIKSEKIFGLQDQLKELECFIQDLEEELESLSRRLIKARVSLLNILNN</sequence>
<protein>
    <submittedName>
        <fullName evidence="1">Uncharacterized protein</fullName>
    </submittedName>
</protein>
<reference evidence="1 2" key="1">
    <citation type="journal article" date="2023" name="Science">
        <title>Complex scaffold remodeling in plant triterpene biosynthesis.</title>
        <authorList>
            <person name="De La Pena R."/>
            <person name="Hodgson H."/>
            <person name="Liu J.C."/>
            <person name="Stephenson M.J."/>
            <person name="Martin A.C."/>
            <person name="Owen C."/>
            <person name="Harkess A."/>
            <person name="Leebens-Mack J."/>
            <person name="Jimenez L.E."/>
            <person name="Osbourn A."/>
            <person name="Sattely E.S."/>
        </authorList>
    </citation>
    <scope>NUCLEOTIDE SEQUENCE [LARGE SCALE GENOMIC DNA]</scope>
    <source>
        <strain evidence="2">cv. JPN11</strain>
        <tissue evidence="1">Leaf</tissue>
    </source>
</reference>